<name>A0A7S3NCT7_9SPIT</name>
<feature type="compositionally biased region" description="Basic and acidic residues" evidence="1">
    <location>
        <begin position="1"/>
        <end position="11"/>
    </location>
</feature>
<protein>
    <submittedName>
        <fullName evidence="2">Uncharacterized protein</fullName>
    </submittedName>
</protein>
<evidence type="ECO:0000256" key="1">
    <source>
        <dbReference type="SAM" id="MobiDB-lite"/>
    </source>
</evidence>
<gene>
    <name evidence="2" type="ORF">EHAR0213_LOCUS10205</name>
</gene>
<organism evidence="2">
    <name type="scientific">Euplotes harpa</name>
    <dbReference type="NCBI Taxonomy" id="151035"/>
    <lineage>
        <taxon>Eukaryota</taxon>
        <taxon>Sar</taxon>
        <taxon>Alveolata</taxon>
        <taxon>Ciliophora</taxon>
        <taxon>Intramacronucleata</taxon>
        <taxon>Spirotrichea</taxon>
        <taxon>Hypotrichia</taxon>
        <taxon>Euplotida</taxon>
        <taxon>Euplotidae</taxon>
        <taxon>Euplotes</taxon>
    </lineage>
</organism>
<reference evidence="2" key="1">
    <citation type="submission" date="2021-01" db="EMBL/GenBank/DDBJ databases">
        <authorList>
            <person name="Corre E."/>
            <person name="Pelletier E."/>
            <person name="Niang G."/>
            <person name="Scheremetjew M."/>
            <person name="Finn R."/>
            <person name="Kale V."/>
            <person name="Holt S."/>
            <person name="Cochrane G."/>
            <person name="Meng A."/>
            <person name="Brown T."/>
            <person name="Cohen L."/>
        </authorList>
    </citation>
    <scope>NUCLEOTIDE SEQUENCE</scope>
    <source>
        <strain evidence="2">FSP1.4</strain>
    </source>
</reference>
<feature type="compositionally biased region" description="Polar residues" evidence="1">
    <location>
        <begin position="22"/>
        <end position="39"/>
    </location>
</feature>
<accession>A0A7S3NCT7</accession>
<dbReference type="EMBL" id="HBII01024637">
    <property type="protein sequence ID" value="CAE0351291.1"/>
    <property type="molecule type" value="Transcribed_RNA"/>
</dbReference>
<feature type="region of interest" description="Disordered" evidence="1">
    <location>
        <begin position="1"/>
        <end position="68"/>
    </location>
</feature>
<evidence type="ECO:0000313" key="2">
    <source>
        <dbReference type="EMBL" id="CAE0351291.1"/>
    </source>
</evidence>
<dbReference type="AlphaFoldDB" id="A0A7S3NCT7"/>
<sequence>MMEKNTPDLKCRANGKHMLVKKNSNNDSTTSESVTSPWLNKTKAEPYDNALPDIQDSSSKRVPMFRTPEISSSKASILDRRPPSFKVNSRVSNVDFKGMQMETASMLETRNNEAKMKQILMLQNKLKSLEK</sequence>
<proteinExistence type="predicted"/>